<organism evidence="1 2">
    <name type="scientific">Flavobacterium potami</name>
    <dbReference type="NCBI Taxonomy" id="2872310"/>
    <lineage>
        <taxon>Bacteria</taxon>
        <taxon>Pseudomonadati</taxon>
        <taxon>Bacteroidota</taxon>
        <taxon>Flavobacteriia</taxon>
        <taxon>Flavobacteriales</taxon>
        <taxon>Flavobacteriaceae</taxon>
        <taxon>Flavobacterium</taxon>
    </lineage>
</organism>
<comment type="caution">
    <text evidence="1">The sequence shown here is derived from an EMBL/GenBank/DDBJ whole genome shotgun (WGS) entry which is preliminary data.</text>
</comment>
<proteinExistence type="predicted"/>
<evidence type="ECO:0000313" key="2">
    <source>
        <dbReference type="Proteomes" id="UP001139366"/>
    </source>
</evidence>
<dbReference type="Proteomes" id="UP001139366">
    <property type="component" value="Unassembled WGS sequence"/>
</dbReference>
<dbReference type="RefSeq" id="WP_223705388.1">
    <property type="nucleotide sequence ID" value="NZ_JAINUY010000002.1"/>
</dbReference>
<dbReference type="AlphaFoldDB" id="A0A9X1KPR4"/>
<accession>A0A9X1KPR4</accession>
<protein>
    <recommendedName>
        <fullName evidence="3">Lipoprotein</fullName>
    </recommendedName>
</protein>
<keyword evidence="2" id="KW-1185">Reference proteome</keyword>
<dbReference type="EMBL" id="JAINUY010000002">
    <property type="protein sequence ID" value="MBZ4034674.1"/>
    <property type="molecule type" value="Genomic_DNA"/>
</dbReference>
<name>A0A9X1KPR4_9FLAO</name>
<evidence type="ECO:0008006" key="3">
    <source>
        <dbReference type="Google" id="ProtNLM"/>
    </source>
</evidence>
<sequence>MKKYTALLLFALFLNGCDDGDLTVDNITFDEDKEAQVCGDPLTSNLIYQLKTQEALLLQMPAGSFRNENDSIYTYTIDGKGNGSYRVVYRAYDGTVASTNICGTIPPSTPKVTEEWLGTDGVIEIESTANEVPNATDGSSKITGYTHSVIFRNITFAKPSGIQTNAEFIFGKYVTTTSIPSPTFPADQEVIECSVMKGIYNYNTNLYLSIENIDTELIKPEITPTGQPRESYIETAKNNVYYRTAKKDTGSFTEDAICVEKKPTTPTVDQTWTGRLGSKESNGGIIQVTTTRLGETQTYTHTIVLKNVTLQRGTKGQNSFKLGNSFLLGTITKTY</sequence>
<reference evidence="1 2" key="1">
    <citation type="journal article" date="2023" name="Antonie Van Leeuwenhoek">
        <title>Flavobacterium potami sp. nov., a multi-metal resistance genes harbouring bacterium isolated from shallow river silt.</title>
        <authorList>
            <person name="Li S."/>
            <person name="Mao S."/>
            <person name="Mu W."/>
            <person name="Guo B."/>
            <person name="Li C."/>
            <person name="Zhu Q."/>
            <person name="Hou X."/>
            <person name="Zhao Y."/>
            <person name="Wei S."/>
            <person name="Liu H."/>
            <person name="Liu A."/>
        </authorList>
    </citation>
    <scope>NUCLEOTIDE SEQUENCE [LARGE SCALE GENOMIC DNA]</scope>
    <source>
        <strain evidence="1 2">17A</strain>
    </source>
</reference>
<gene>
    <name evidence="1" type="ORF">K6T82_07850</name>
</gene>
<evidence type="ECO:0000313" key="1">
    <source>
        <dbReference type="EMBL" id="MBZ4034674.1"/>
    </source>
</evidence>